<evidence type="ECO:0000313" key="2">
    <source>
        <dbReference type="EMBL" id="CAA9285649.1"/>
    </source>
</evidence>
<accession>A0A6J4JRJ6</accession>
<name>A0A6J4JRJ6_9PROT</name>
<feature type="compositionally biased region" description="Low complexity" evidence="1">
    <location>
        <begin position="37"/>
        <end position="53"/>
    </location>
</feature>
<proteinExistence type="predicted"/>
<protein>
    <submittedName>
        <fullName evidence="2">Transcriptional regulator, LysR family</fullName>
    </submittedName>
</protein>
<feature type="non-terminal residue" evidence="2">
    <location>
        <position position="1"/>
    </location>
</feature>
<organism evidence="2">
    <name type="scientific">uncultured Acetobacteraceae bacterium</name>
    <dbReference type="NCBI Taxonomy" id="169975"/>
    <lineage>
        <taxon>Bacteria</taxon>
        <taxon>Pseudomonadati</taxon>
        <taxon>Pseudomonadota</taxon>
        <taxon>Alphaproteobacteria</taxon>
        <taxon>Acetobacterales</taxon>
        <taxon>Acetobacteraceae</taxon>
        <taxon>environmental samples</taxon>
    </lineage>
</organism>
<dbReference type="EMBL" id="CADCTG010000329">
    <property type="protein sequence ID" value="CAA9285649.1"/>
    <property type="molecule type" value="Genomic_DNA"/>
</dbReference>
<dbReference type="AlphaFoldDB" id="A0A6J4JRJ6"/>
<feature type="non-terminal residue" evidence="2">
    <location>
        <position position="111"/>
    </location>
</feature>
<gene>
    <name evidence="2" type="ORF">AVDCRST_MAG08-4182</name>
</gene>
<reference evidence="2" key="1">
    <citation type="submission" date="2020-02" db="EMBL/GenBank/DDBJ databases">
        <authorList>
            <person name="Meier V. D."/>
        </authorList>
    </citation>
    <scope>NUCLEOTIDE SEQUENCE</scope>
    <source>
        <strain evidence="2">AVDCRST_MAG08</strain>
    </source>
</reference>
<feature type="region of interest" description="Disordered" evidence="1">
    <location>
        <begin position="37"/>
        <end position="111"/>
    </location>
</feature>
<feature type="compositionally biased region" description="Low complexity" evidence="1">
    <location>
        <begin position="69"/>
        <end position="95"/>
    </location>
</feature>
<evidence type="ECO:0000256" key="1">
    <source>
        <dbReference type="SAM" id="MobiDB-lite"/>
    </source>
</evidence>
<sequence length="111" mass="11848">CPARGAGVMHVPPLRTGGTAKSCATLRFRGWASRSCRLSSRGRRSGSATSGSSWPTMNRARPRSRPSTRRAATCPRKCGSLSSSCAPASARSRPGTRIGPGRWTRPLPLQR</sequence>